<dbReference type="OrthoDB" id="9773351at2"/>
<dbReference type="Pfam" id="PF10108">
    <property type="entry name" value="DNA_pol_B_exo2"/>
    <property type="match status" value="1"/>
</dbReference>
<proteinExistence type="predicted"/>
<dbReference type="InterPro" id="IPR019288">
    <property type="entry name" value="3'-5'_exonuclease_PolB-like"/>
</dbReference>
<dbReference type="EMBL" id="FRBL01000013">
    <property type="protein sequence ID" value="SHM88929.1"/>
    <property type="molecule type" value="Genomic_DNA"/>
</dbReference>
<gene>
    <name evidence="2" type="ORF">SAMN05444266_1133</name>
</gene>
<reference evidence="2 3" key="1">
    <citation type="submission" date="2016-11" db="EMBL/GenBank/DDBJ databases">
        <authorList>
            <person name="Jaros S."/>
            <person name="Januszkiewicz K."/>
            <person name="Wedrychowicz H."/>
        </authorList>
    </citation>
    <scope>NUCLEOTIDE SEQUENCE [LARGE SCALE GENOMIC DNA]</scope>
    <source>
        <strain evidence="2 3">DSM 27406</strain>
    </source>
</reference>
<evidence type="ECO:0000259" key="1">
    <source>
        <dbReference type="Pfam" id="PF10108"/>
    </source>
</evidence>
<evidence type="ECO:0000313" key="3">
    <source>
        <dbReference type="Proteomes" id="UP000184420"/>
    </source>
</evidence>
<organism evidence="2 3">
    <name type="scientific">Chitinophaga jiangningensis</name>
    <dbReference type="NCBI Taxonomy" id="1419482"/>
    <lineage>
        <taxon>Bacteria</taxon>
        <taxon>Pseudomonadati</taxon>
        <taxon>Bacteroidota</taxon>
        <taxon>Chitinophagia</taxon>
        <taxon>Chitinophagales</taxon>
        <taxon>Chitinophagaceae</taxon>
        <taxon>Chitinophaga</taxon>
    </lineage>
</organism>
<dbReference type="InterPro" id="IPR036397">
    <property type="entry name" value="RNaseH_sf"/>
</dbReference>
<dbReference type="InterPro" id="IPR012337">
    <property type="entry name" value="RNaseH-like_sf"/>
</dbReference>
<accession>A0A1M7MDN0</accession>
<feature type="domain" description="Predicted 3'-5' exonuclease PolB-like" evidence="1">
    <location>
        <begin position="63"/>
        <end position="228"/>
    </location>
</feature>
<evidence type="ECO:0000313" key="2">
    <source>
        <dbReference type="EMBL" id="SHM88929.1"/>
    </source>
</evidence>
<protein>
    <recommendedName>
        <fullName evidence="1">Predicted 3'-5' exonuclease PolB-like domain-containing protein</fullName>
    </recommendedName>
</protein>
<keyword evidence="3" id="KW-1185">Reference proteome</keyword>
<dbReference type="STRING" id="1419482.SAMN05444266_1133"/>
<dbReference type="AlphaFoldDB" id="A0A1M7MDN0"/>
<name>A0A1M7MDN0_9BACT</name>
<dbReference type="SUPFAM" id="SSF53098">
    <property type="entry name" value="Ribonuclease H-like"/>
    <property type="match status" value="1"/>
</dbReference>
<dbReference type="Gene3D" id="3.30.420.10">
    <property type="entry name" value="Ribonuclease H-like superfamily/Ribonuclease H"/>
    <property type="match status" value="1"/>
</dbReference>
<sequence>MLPNIGLDQLLLLDIETTPATAALDQLPPHLQELWREKNTKIAPVSESEDDGYANRAGIYAEFGRIVCISVGFFHLENNRYQLRLKSFANEDEVTLLHNFFELLMKFQEKIAKFQFAGHNIREFDLPFICRRSVIHQLSLPQSLQLHGLKPWEVPVVDTLHLWRFGDFKHYTSLKLLTAVMGIDTPKDDIDGSMVGKVFWETKNLERIATYCQKDVLAVAQLLLRFKRLPLLPPEDVVIIK</sequence>
<dbReference type="RefSeq" id="WP_073087238.1">
    <property type="nucleotide sequence ID" value="NZ_FRBL01000013.1"/>
</dbReference>
<dbReference type="GO" id="GO:0003676">
    <property type="term" value="F:nucleic acid binding"/>
    <property type="evidence" value="ECO:0007669"/>
    <property type="project" value="InterPro"/>
</dbReference>
<dbReference type="Proteomes" id="UP000184420">
    <property type="component" value="Unassembled WGS sequence"/>
</dbReference>